<accession>A0AAP0LMK4</accession>
<gene>
    <name evidence="2" type="ORF">WN944_023942</name>
</gene>
<dbReference type="EMBL" id="JBCGBO010000024">
    <property type="protein sequence ID" value="KAK9180807.1"/>
    <property type="molecule type" value="Genomic_DNA"/>
</dbReference>
<comment type="caution">
    <text evidence="2">The sequence shown here is derived from an EMBL/GenBank/DDBJ whole genome shotgun (WGS) entry which is preliminary data.</text>
</comment>
<sequence>MSAPVIRRLRSCVVTVWVQASCSIFLRQPVGQLLTESLDRPDFDSSHGFFDRPHIYDQMTTFSRYHSPRGLLIKQGGHILLKRLSGKSLYGMSSRDHFNFCNFLHEHRILDYNNDDYYRDDLENDSNIFLDNSCTLLILIGIRIFYSGKLMTKKWQRASKDAKKLGSPSKKNTQKCKAKDTSSSSEDDSNQDNSDDASNRELR</sequence>
<dbReference type="Proteomes" id="UP001428341">
    <property type="component" value="Unassembled WGS sequence"/>
</dbReference>
<name>A0AAP0LMK4_9ROSI</name>
<evidence type="ECO:0000313" key="3">
    <source>
        <dbReference type="Proteomes" id="UP001428341"/>
    </source>
</evidence>
<protein>
    <submittedName>
        <fullName evidence="2">Uncharacterized protein</fullName>
    </submittedName>
</protein>
<feature type="region of interest" description="Disordered" evidence="1">
    <location>
        <begin position="160"/>
        <end position="203"/>
    </location>
</feature>
<reference evidence="2 3" key="1">
    <citation type="submission" date="2024-05" db="EMBL/GenBank/DDBJ databases">
        <title>Haplotype-resolved chromosome-level genome assembly of Huyou (Citrus changshanensis).</title>
        <authorList>
            <person name="Miao C."/>
            <person name="Chen W."/>
            <person name="Wu Y."/>
            <person name="Wang L."/>
            <person name="Zhao S."/>
            <person name="Grierson D."/>
            <person name="Xu C."/>
            <person name="Chen K."/>
        </authorList>
    </citation>
    <scope>NUCLEOTIDE SEQUENCE [LARGE SCALE GENOMIC DNA]</scope>
    <source>
        <strain evidence="2">01-14</strain>
        <tissue evidence="2">Leaf</tissue>
    </source>
</reference>
<proteinExistence type="predicted"/>
<feature type="compositionally biased region" description="Acidic residues" evidence="1">
    <location>
        <begin position="185"/>
        <end position="195"/>
    </location>
</feature>
<keyword evidence="3" id="KW-1185">Reference proteome</keyword>
<evidence type="ECO:0000256" key="1">
    <source>
        <dbReference type="SAM" id="MobiDB-lite"/>
    </source>
</evidence>
<evidence type="ECO:0000313" key="2">
    <source>
        <dbReference type="EMBL" id="KAK9180807.1"/>
    </source>
</evidence>
<organism evidence="2 3">
    <name type="scientific">Citrus x changshan-huyou</name>
    <dbReference type="NCBI Taxonomy" id="2935761"/>
    <lineage>
        <taxon>Eukaryota</taxon>
        <taxon>Viridiplantae</taxon>
        <taxon>Streptophyta</taxon>
        <taxon>Embryophyta</taxon>
        <taxon>Tracheophyta</taxon>
        <taxon>Spermatophyta</taxon>
        <taxon>Magnoliopsida</taxon>
        <taxon>eudicotyledons</taxon>
        <taxon>Gunneridae</taxon>
        <taxon>Pentapetalae</taxon>
        <taxon>rosids</taxon>
        <taxon>malvids</taxon>
        <taxon>Sapindales</taxon>
        <taxon>Rutaceae</taxon>
        <taxon>Aurantioideae</taxon>
        <taxon>Citrus</taxon>
    </lineage>
</organism>
<dbReference type="AlphaFoldDB" id="A0AAP0LMK4"/>